<accession>A0ABW5TLV0</accession>
<dbReference type="RefSeq" id="WP_379041019.1">
    <property type="nucleotide sequence ID" value="NZ_JBHSKW010000006.1"/>
</dbReference>
<comment type="caution">
    <text evidence="1">The sequence shown here is derived from an EMBL/GenBank/DDBJ whole genome shotgun (WGS) entry which is preliminary data.</text>
</comment>
<organism evidence="1 2">
    <name type="scientific">Pedobacter alpinus</name>
    <dbReference type="NCBI Taxonomy" id="1590643"/>
    <lineage>
        <taxon>Bacteria</taxon>
        <taxon>Pseudomonadati</taxon>
        <taxon>Bacteroidota</taxon>
        <taxon>Sphingobacteriia</taxon>
        <taxon>Sphingobacteriales</taxon>
        <taxon>Sphingobacteriaceae</taxon>
        <taxon>Pedobacter</taxon>
    </lineage>
</organism>
<sequence length="80" mass="9212">MFFTDKIDSRGKRLKYETVGVMAKEIDGGPYLQGTDLGVYQANNKVAIVVEQRLYKKSKTVSNTKRTIMFDQLNCETWDK</sequence>
<keyword evidence="2" id="KW-1185">Reference proteome</keyword>
<name>A0ABW5TLV0_9SPHI</name>
<dbReference type="Proteomes" id="UP001597546">
    <property type="component" value="Unassembled WGS sequence"/>
</dbReference>
<dbReference type="EMBL" id="JBHULV010000005">
    <property type="protein sequence ID" value="MFD2730255.1"/>
    <property type="molecule type" value="Genomic_DNA"/>
</dbReference>
<evidence type="ECO:0000313" key="1">
    <source>
        <dbReference type="EMBL" id="MFD2730255.1"/>
    </source>
</evidence>
<gene>
    <name evidence="1" type="ORF">ACFSSE_00910</name>
</gene>
<reference evidence="2" key="1">
    <citation type="journal article" date="2019" name="Int. J. Syst. Evol. Microbiol.">
        <title>The Global Catalogue of Microorganisms (GCM) 10K type strain sequencing project: providing services to taxonomists for standard genome sequencing and annotation.</title>
        <authorList>
            <consortium name="The Broad Institute Genomics Platform"/>
            <consortium name="The Broad Institute Genome Sequencing Center for Infectious Disease"/>
            <person name="Wu L."/>
            <person name="Ma J."/>
        </authorList>
    </citation>
    <scope>NUCLEOTIDE SEQUENCE [LARGE SCALE GENOMIC DNA]</scope>
    <source>
        <strain evidence="2">KCTC 42456</strain>
    </source>
</reference>
<evidence type="ECO:0000313" key="2">
    <source>
        <dbReference type="Proteomes" id="UP001597546"/>
    </source>
</evidence>
<proteinExistence type="predicted"/>
<protein>
    <submittedName>
        <fullName evidence="1">Uncharacterized protein</fullName>
    </submittedName>
</protein>